<proteinExistence type="predicted"/>
<dbReference type="EMBL" id="JBGBPQ010000027">
    <property type="protein sequence ID" value="KAL1498726.1"/>
    <property type="molecule type" value="Genomic_DNA"/>
</dbReference>
<comment type="caution">
    <text evidence="2">The sequence shown here is derived from an EMBL/GenBank/DDBJ whole genome shotgun (WGS) entry which is preliminary data.</text>
</comment>
<keyword evidence="3" id="KW-1185">Reference proteome</keyword>
<dbReference type="InterPro" id="IPR004119">
    <property type="entry name" value="EcKL"/>
</dbReference>
<accession>A0AB34IGT8</accession>
<protein>
    <recommendedName>
        <fullName evidence="4">CHK kinase-like domain-containing protein</fullName>
    </recommendedName>
</protein>
<sequence>MAEADEPIGPQWLRLHACDGLTAAEWAQLGGASLSLAPTPSDGLNSSLSSLQIGSLRCILKSPPRHAPSRDAAELQRWYEREARFYRELAPAVPRCLALPRCLAASYSPDGRSFALLLEDLRHASPPWEAVDEGAAAAAAALRALGSLHARFLGSDALHAAEEAWLPLTPVRRELIGVAEACFAAAWPAVRVAYAGELGGGAAAAGELCRHYGGALRRLAAPPRTLVHGDFRAENLRVRRGGGGGALEVAAFDWQFVSAARGAYDLAYFLALALPAGTRRAHEAALRREYLAPLRAAGGGGAAAVEAALSRDLRDGALAAFCSFVIGAAAAPDEAGARATHARGLQRLAGALLDWSDAAPGLGVRPSPCQVAPVLMQSLDAVSREAEGKKQAKASRSSTTTEVKKRHKEREYEIDDLKKMTAQVLSGEMPSARAAALAAGLPHAERSLNRYLKRVRENTSLQCASHADTKIAQLQHVSELEFAEKGNPDICGRRLFSEDELGQGGGTQGGKGKGGGWQSGGTQGGGWQVSYSQSEGWQAGGEQMMGGTGKGGAWQGAEGGAWQGGGWQDDSAQGGGWQVSYEQSGGWQAGGELSGEGKGGGWQGGGAQQGGGWHGACMQGGGWQTHDGGAQGGKGKGGAWQGGGAQGRGWQGNSGLLQQDWPPSQHHQWPPSQTQAQKWPQWSQAQLSHAGLLGSNVHECWHQGSRQQGGSHLSLAKLELSKRQELAGLKAAQALDPTPVRAQMIAELQVELTFMM</sequence>
<reference evidence="2 3" key="1">
    <citation type="journal article" date="2024" name="Science">
        <title>Giant polyketide synthase enzymes in the biosynthesis of giant marine polyether toxins.</title>
        <authorList>
            <person name="Fallon T.R."/>
            <person name="Shende V.V."/>
            <person name="Wierzbicki I.H."/>
            <person name="Pendleton A.L."/>
            <person name="Watervoot N.F."/>
            <person name="Auber R.P."/>
            <person name="Gonzalez D.J."/>
            <person name="Wisecaver J.H."/>
            <person name="Moore B.S."/>
        </authorList>
    </citation>
    <scope>NUCLEOTIDE SEQUENCE [LARGE SCALE GENOMIC DNA]</scope>
    <source>
        <strain evidence="2 3">12B1</strain>
    </source>
</reference>
<evidence type="ECO:0008006" key="4">
    <source>
        <dbReference type="Google" id="ProtNLM"/>
    </source>
</evidence>
<feature type="region of interest" description="Disordered" evidence="1">
    <location>
        <begin position="591"/>
        <end position="612"/>
    </location>
</feature>
<evidence type="ECO:0000313" key="3">
    <source>
        <dbReference type="Proteomes" id="UP001515480"/>
    </source>
</evidence>
<dbReference type="Pfam" id="PF02958">
    <property type="entry name" value="EcKL"/>
    <property type="match status" value="1"/>
</dbReference>
<feature type="region of interest" description="Disordered" evidence="1">
    <location>
        <begin position="627"/>
        <end position="652"/>
    </location>
</feature>
<evidence type="ECO:0000256" key="1">
    <source>
        <dbReference type="SAM" id="MobiDB-lite"/>
    </source>
</evidence>
<dbReference type="Gene3D" id="3.90.1200.10">
    <property type="match status" value="1"/>
</dbReference>
<feature type="compositionally biased region" description="Gly residues" evidence="1">
    <location>
        <begin position="502"/>
        <end position="527"/>
    </location>
</feature>
<feature type="region of interest" description="Disordered" evidence="1">
    <location>
        <begin position="498"/>
        <end position="528"/>
    </location>
</feature>
<evidence type="ECO:0000313" key="2">
    <source>
        <dbReference type="EMBL" id="KAL1498726.1"/>
    </source>
</evidence>
<name>A0AB34IGT8_PRYPA</name>
<dbReference type="Proteomes" id="UP001515480">
    <property type="component" value="Unassembled WGS sequence"/>
</dbReference>
<dbReference type="AlphaFoldDB" id="A0AB34IGT8"/>
<dbReference type="SUPFAM" id="SSF56112">
    <property type="entry name" value="Protein kinase-like (PK-like)"/>
    <property type="match status" value="1"/>
</dbReference>
<dbReference type="InterPro" id="IPR011009">
    <property type="entry name" value="Kinase-like_dom_sf"/>
</dbReference>
<organism evidence="2 3">
    <name type="scientific">Prymnesium parvum</name>
    <name type="common">Toxic golden alga</name>
    <dbReference type="NCBI Taxonomy" id="97485"/>
    <lineage>
        <taxon>Eukaryota</taxon>
        <taxon>Haptista</taxon>
        <taxon>Haptophyta</taxon>
        <taxon>Prymnesiophyceae</taxon>
        <taxon>Prymnesiales</taxon>
        <taxon>Prymnesiaceae</taxon>
        <taxon>Prymnesium</taxon>
    </lineage>
</organism>
<feature type="region of interest" description="Disordered" evidence="1">
    <location>
        <begin position="386"/>
        <end position="408"/>
    </location>
</feature>
<gene>
    <name evidence="2" type="ORF">AB1Y20_014036</name>
</gene>